<accession>A0A423I9Y4</accession>
<dbReference type="GO" id="GO:0016887">
    <property type="term" value="F:ATP hydrolysis activity"/>
    <property type="evidence" value="ECO:0007669"/>
    <property type="project" value="InterPro"/>
</dbReference>
<dbReference type="GO" id="GO:0005524">
    <property type="term" value="F:ATP binding"/>
    <property type="evidence" value="ECO:0007669"/>
    <property type="project" value="InterPro"/>
</dbReference>
<reference evidence="2 3" key="1">
    <citation type="submission" date="2016-10" db="EMBL/GenBank/DDBJ databases">
        <title>Comparative genome analysis of multiple Pseudomonas spp. focuses on biocontrol and plant growth promoting traits.</title>
        <authorList>
            <person name="Tao X.-Y."/>
            <person name="Taylor C.G."/>
        </authorList>
    </citation>
    <scope>NUCLEOTIDE SEQUENCE [LARGE SCALE GENOMIC DNA]</scope>
    <source>
        <strain evidence="2 3">48C10</strain>
    </source>
</reference>
<gene>
    <name evidence="2" type="ORF">BK663_24660</name>
</gene>
<dbReference type="EMBL" id="MOBN01000041">
    <property type="protein sequence ID" value="RON22288.1"/>
    <property type="molecule type" value="Genomic_DNA"/>
</dbReference>
<sequence length="595" mass="65452">MRVAILDIQNFRGIREGSVRFKDHPVLIGSNNTGKTTVIEALTLLLGRERMIRELTEHDFYGSDPQPADRIKLVATITDFPSEDPYQNTDWFRDGRGVPKWLDEANGTISAVRTEEASKLCCQIGAQAYFDRDSLSVEMVRYFHDHDSPMDPFADDSPVGVPPRLIKEIGFYLVRASRTWDKVFSWGSELFRRTLQAAAAQPSEAILAERDRLRRPEAPIENDDRISPLIQNVNAELARCIPNAPHVQLRVTSTDSRSLLDSVAAHFAVVGGLGVPAARQGSGLVSLQGLLLLLELGRGRAAAGEGFLMALEEPELHLPPAGQQQLVQRVQALSTQTFITTHSPLIAAVSDPTSVLILRNVDGHLSALPFLSEPLLPNAQNWKRKFFQQSRVDVLSALMHPCVLVPEGRADFLLLKTVLRPLMLTEGWSTSMPSMFGLEVGVVPTEDAKVVETFQLLSATHHKVCCLVDGDRDGKRYITSILAEPTAPSSIIRWADDEMIEDAIGWILAADEDDVVGRLSELTEVAPSTVSDIVTHLKNKKVDVICYESVADAIVNSPLCRARAAELFSCLAMACAGTASAHFVEDPEGVWVFQP</sequence>
<dbReference type="InterPro" id="IPR027417">
    <property type="entry name" value="P-loop_NTPase"/>
</dbReference>
<evidence type="ECO:0000259" key="1">
    <source>
        <dbReference type="Pfam" id="PF13175"/>
    </source>
</evidence>
<dbReference type="PANTHER" id="PTHR43581:SF4">
    <property type="entry name" value="ATP_GTP PHOSPHATASE"/>
    <property type="match status" value="1"/>
</dbReference>
<dbReference type="RefSeq" id="WP_123722502.1">
    <property type="nucleotide sequence ID" value="NZ_MOBN01000041.1"/>
</dbReference>
<comment type="caution">
    <text evidence="2">The sequence shown here is derived from an EMBL/GenBank/DDBJ whole genome shotgun (WGS) entry which is preliminary data.</text>
</comment>
<protein>
    <submittedName>
        <fullName evidence="2">Chromosome partitioning protein</fullName>
    </submittedName>
</protein>
<dbReference type="InterPro" id="IPR051396">
    <property type="entry name" value="Bact_Antivir_Def_Nuclease"/>
</dbReference>
<organism evidence="2 3">
    <name type="scientific">Pseudomonas lini</name>
    <dbReference type="NCBI Taxonomy" id="163011"/>
    <lineage>
        <taxon>Bacteria</taxon>
        <taxon>Pseudomonadati</taxon>
        <taxon>Pseudomonadota</taxon>
        <taxon>Gammaproteobacteria</taxon>
        <taxon>Pseudomonadales</taxon>
        <taxon>Pseudomonadaceae</taxon>
        <taxon>Pseudomonas</taxon>
    </lineage>
</organism>
<dbReference type="SUPFAM" id="SSF52540">
    <property type="entry name" value="P-loop containing nucleoside triphosphate hydrolases"/>
    <property type="match status" value="1"/>
</dbReference>
<evidence type="ECO:0000313" key="2">
    <source>
        <dbReference type="EMBL" id="RON22288.1"/>
    </source>
</evidence>
<name>A0A423I9Y4_9PSED</name>
<dbReference type="Gene3D" id="3.40.50.300">
    <property type="entry name" value="P-loop containing nucleotide triphosphate hydrolases"/>
    <property type="match status" value="1"/>
</dbReference>
<proteinExistence type="predicted"/>
<feature type="domain" description="Endonuclease GajA/Old nuclease/RecF-like AAA" evidence="1">
    <location>
        <begin position="1"/>
        <end position="49"/>
    </location>
</feature>
<dbReference type="PANTHER" id="PTHR43581">
    <property type="entry name" value="ATP/GTP PHOSPHATASE"/>
    <property type="match status" value="1"/>
</dbReference>
<dbReference type="Proteomes" id="UP000284168">
    <property type="component" value="Unassembled WGS sequence"/>
</dbReference>
<dbReference type="Pfam" id="PF13175">
    <property type="entry name" value="AAA_15"/>
    <property type="match status" value="2"/>
</dbReference>
<evidence type="ECO:0000313" key="3">
    <source>
        <dbReference type="Proteomes" id="UP000284168"/>
    </source>
</evidence>
<dbReference type="AlphaFoldDB" id="A0A423I9Y4"/>
<feature type="domain" description="Endonuclease GajA/Old nuclease/RecF-like AAA" evidence="1">
    <location>
        <begin position="260"/>
        <end position="347"/>
    </location>
</feature>
<dbReference type="InterPro" id="IPR041685">
    <property type="entry name" value="AAA_GajA/Old/RecF-like"/>
</dbReference>